<organism evidence="2 3">
    <name type="scientific">Gossypium harknessii</name>
    <dbReference type="NCBI Taxonomy" id="34285"/>
    <lineage>
        <taxon>Eukaryota</taxon>
        <taxon>Viridiplantae</taxon>
        <taxon>Streptophyta</taxon>
        <taxon>Embryophyta</taxon>
        <taxon>Tracheophyta</taxon>
        <taxon>Spermatophyta</taxon>
        <taxon>Magnoliopsida</taxon>
        <taxon>eudicotyledons</taxon>
        <taxon>Gunneridae</taxon>
        <taxon>Pentapetalae</taxon>
        <taxon>rosids</taxon>
        <taxon>malvids</taxon>
        <taxon>Malvales</taxon>
        <taxon>Malvaceae</taxon>
        <taxon>Malvoideae</taxon>
        <taxon>Gossypium</taxon>
    </lineage>
</organism>
<proteinExistence type="predicted"/>
<evidence type="ECO:0000313" key="3">
    <source>
        <dbReference type="Proteomes" id="UP000593560"/>
    </source>
</evidence>
<reference evidence="2 3" key="1">
    <citation type="journal article" date="2019" name="Genome Biol. Evol.">
        <title>Insights into the evolution of the New World diploid cottons (Gossypium, subgenus Houzingenia) based on genome sequencing.</title>
        <authorList>
            <person name="Grover C.E."/>
            <person name="Arick M.A. 2nd"/>
            <person name="Thrash A."/>
            <person name="Conover J.L."/>
            <person name="Sanders W.S."/>
            <person name="Peterson D.G."/>
            <person name="Frelichowski J.E."/>
            <person name="Scheffler J.A."/>
            <person name="Scheffler B.E."/>
            <person name="Wendel J.F."/>
        </authorList>
    </citation>
    <scope>NUCLEOTIDE SEQUENCE [LARGE SCALE GENOMIC DNA]</scope>
    <source>
        <strain evidence="2">0</strain>
        <tissue evidence="2">Leaf</tissue>
    </source>
</reference>
<dbReference type="OrthoDB" id="1001242at2759"/>
<name>A0A7J9G0A8_9ROSI</name>
<dbReference type="EMBL" id="JABFAD010000001">
    <property type="protein sequence ID" value="MBA0791009.1"/>
    <property type="molecule type" value="Genomic_DNA"/>
</dbReference>
<dbReference type="AlphaFoldDB" id="A0A7J9G0A8"/>
<gene>
    <name evidence="2" type="ORF">Gohar_015616</name>
</gene>
<sequence length="119" mass="13633">MFLVAKMWMQLIGTRIAPALNVSNVSVFRAILLYEPKSWTLLPPPQNGSMLPGRGANERKREIYETKEEYHRMNGLHTPPYPPDMFRLTPTHHGEGVNLEEEGAVQEYPGTEDEYEATF</sequence>
<feature type="region of interest" description="Disordered" evidence="1">
    <location>
        <begin position="69"/>
        <end position="119"/>
    </location>
</feature>
<comment type="caution">
    <text evidence="2">The sequence shown here is derived from an EMBL/GenBank/DDBJ whole genome shotgun (WGS) entry which is preliminary data.</text>
</comment>
<dbReference type="Proteomes" id="UP000593560">
    <property type="component" value="Unassembled WGS sequence"/>
</dbReference>
<evidence type="ECO:0000256" key="1">
    <source>
        <dbReference type="SAM" id="MobiDB-lite"/>
    </source>
</evidence>
<protein>
    <submittedName>
        <fullName evidence="2">Uncharacterized protein</fullName>
    </submittedName>
</protein>
<feature type="compositionally biased region" description="Acidic residues" evidence="1">
    <location>
        <begin position="98"/>
        <end position="119"/>
    </location>
</feature>
<evidence type="ECO:0000313" key="2">
    <source>
        <dbReference type="EMBL" id="MBA0791009.1"/>
    </source>
</evidence>
<keyword evidence="3" id="KW-1185">Reference proteome</keyword>
<accession>A0A7J9G0A8</accession>